<evidence type="ECO:0000313" key="1">
    <source>
        <dbReference type="EMBL" id="MBS4538075.1"/>
    </source>
</evidence>
<evidence type="ECO:0000313" key="2">
    <source>
        <dbReference type="Proteomes" id="UP000724672"/>
    </source>
</evidence>
<dbReference type="EMBL" id="WSFT01000028">
    <property type="protein sequence ID" value="MBS4538075.1"/>
    <property type="molecule type" value="Genomic_DNA"/>
</dbReference>
<organism evidence="1 2">
    <name type="scientific">Anaeromonas frigoriresistens</name>
    <dbReference type="NCBI Taxonomy" id="2683708"/>
    <lineage>
        <taxon>Bacteria</taxon>
        <taxon>Bacillati</taxon>
        <taxon>Bacillota</taxon>
        <taxon>Tissierellia</taxon>
        <taxon>Tissierellales</taxon>
        <taxon>Thermohalobacteraceae</taxon>
        <taxon>Anaeromonas</taxon>
    </lineage>
</organism>
<dbReference type="InterPro" id="IPR012851">
    <property type="entry name" value="Spore_coat_CotF-like"/>
</dbReference>
<proteinExistence type="predicted"/>
<dbReference type="RefSeq" id="WP_203366000.1">
    <property type="nucleotide sequence ID" value="NZ_WSFT01000028.1"/>
</dbReference>
<dbReference type="AlphaFoldDB" id="A0A942UV55"/>
<comment type="caution">
    <text evidence="1">The sequence shown here is derived from an EMBL/GenBank/DDBJ whole genome shotgun (WGS) entry which is preliminary data.</text>
</comment>
<name>A0A942UV55_9FIRM</name>
<accession>A0A942UV55</accession>
<sequence>MILSRDLTEKDILQDLILSEKQLSHSYNNSIMDINCPVLRDTFINCQINIQWSQYLLKDAIDRRNWEKVNLVSQIEKEILVNKYLSPNTMDVY</sequence>
<keyword evidence="1" id="KW-0167">Capsid protein</keyword>
<keyword evidence="1" id="KW-0946">Virion</keyword>
<dbReference type="Pfam" id="PF07875">
    <property type="entry name" value="Coat_F"/>
    <property type="match status" value="1"/>
</dbReference>
<dbReference type="Proteomes" id="UP000724672">
    <property type="component" value="Unassembled WGS sequence"/>
</dbReference>
<protein>
    <submittedName>
        <fullName evidence="1">Spore coat protein</fullName>
    </submittedName>
</protein>
<reference evidence="1" key="1">
    <citation type="submission" date="2019-12" db="EMBL/GenBank/DDBJ databases">
        <title>Clostridiaceae gen. nov. sp. nov., isolated from sediment in Xinjiang, China.</title>
        <authorList>
            <person name="Zhang R."/>
        </authorList>
    </citation>
    <scope>NUCLEOTIDE SEQUENCE</scope>
    <source>
        <strain evidence="1">D2Q-11</strain>
    </source>
</reference>
<keyword evidence="2" id="KW-1185">Reference proteome</keyword>
<gene>
    <name evidence="1" type="ORF">GOQ27_06355</name>
</gene>